<dbReference type="SUPFAM" id="SSF55729">
    <property type="entry name" value="Acyl-CoA N-acyltransferases (Nat)"/>
    <property type="match status" value="1"/>
</dbReference>
<dbReference type="Gene3D" id="3.40.630.30">
    <property type="match status" value="1"/>
</dbReference>
<feature type="domain" description="N-acetyltransferase" evidence="1">
    <location>
        <begin position="15"/>
        <end position="130"/>
    </location>
</feature>
<dbReference type="InterPro" id="IPR051531">
    <property type="entry name" value="N-acetyltransferase"/>
</dbReference>
<dbReference type="Pfam" id="PF13302">
    <property type="entry name" value="Acetyltransf_3"/>
    <property type="match status" value="1"/>
</dbReference>
<evidence type="ECO:0000313" key="2">
    <source>
        <dbReference type="EMBL" id="RXH37972.1"/>
    </source>
</evidence>
<comment type="caution">
    <text evidence="2">The sequence shown here is derived from an EMBL/GenBank/DDBJ whole genome shotgun (WGS) entry which is preliminary data.</text>
</comment>
<dbReference type="PANTHER" id="PTHR43792">
    <property type="entry name" value="GNAT FAMILY, PUTATIVE (AFU_ORTHOLOGUE AFUA_3G00765)-RELATED-RELATED"/>
    <property type="match status" value="1"/>
</dbReference>
<dbReference type="PANTHER" id="PTHR43792:SF1">
    <property type="entry name" value="N-ACETYLTRANSFERASE DOMAIN-CONTAINING PROTEIN"/>
    <property type="match status" value="1"/>
</dbReference>
<dbReference type="EMBL" id="LBJQ01000007">
    <property type="protein sequence ID" value="RXH37972.1"/>
    <property type="molecule type" value="Genomic_DNA"/>
</dbReference>
<dbReference type="GO" id="GO:0016747">
    <property type="term" value="F:acyltransferase activity, transferring groups other than amino-acyl groups"/>
    <property type="evidence" value="ECO:0007669"/>
    <property type="project" value="InterPro"/>
</dbReference>
<dbReference type="InterPro" id="IPR016181">
    <property type="entry name" value="Acyl_CoA_acyltransferase"/>
</dbReference>
<keyword evidence="3" id="KW-1185">Reference proteome</keyword>
<proteinExistence type="predicted"/>
<organism evidence="2 3">
    <name type="scientific">Bradyrhizobium nanningense</name>
    <dbReference type="NCBI Taxonomy" id="1325118"/>
    <lineage>
        <taxon>Bacteria</taxon>
        <taxon>Pseudomonadati</taxon>
        <taxon>Pseudomonadota</taxon>
        <taxon>Alphaproteobacteria</taxon>
        <taxon>Hyphomicrobiales</taxon>
        <taxon>Nitrobacteraceae</taxon>
        <taxon>Bradyrhizobium</taxon>
    </lineage>
</organism>
<name>A0A4Q0SFN5_9BRAD</name>
<reference evidence="2 3" key="1">
    <citation type="submission" date="2015-04" db="EMBL/GenBank/DDBJ databases">
        <title>Comparative genomics of rhizobia nodulating Arachis hypogaea in China.</title>
        <authorList>
            <person name="Li Y."/>
        </authorList>
    </citation>
    <scope>NUCLEOTIDE SEQUENCE [LARGE SCALE GENOMIC DNA]</scope>
    <source>
        <strain evidence="2 3">CCBAU 51757</strain>
    </source>
</reference>
<dbReference type="AlphaFoldDB" id="A0A4Q0SFN5"/>
<sequence length="134" mass="14881">MKIGGLELNAYQTERLVLTPISLDHEADLFNLHNDPLVQQAIFRNVPQTAQDVRRMLNMFLAQWDKSGFGVWMLYKKAGDGLTFVGRSGLCEYQDTGNLEQASALLKHAVGQGLGAEASRFAVTHAFENSKGRK</sequence>
<evidence type="ECO:0000313" key="3">
    <source>
        <dbReference type="Proteomes" id="UP000289546"/>
    </source>
</evidence>
<dbReference type="Proteomes" id="UP000289546">
    <property type="component" value="Unassembled WGS sequence"/>
</dbReference>
<gene>
    <name evidence="2" type="ORF">XH99_02475</name>
</gene>
<accession>A0A4Q0SFN5</accession>
<evidence type="ECO:0000259" key="1">
    <source>
        <dbReference type="Pfam" id="PF13302"/>
    </source>
</evidence>
<dbReference type="InterPro" id="IPR000182">
    <property type="entry name" value="GNAT_dom"/>
</dbReference>
<protein>
    <recommendedName>
        <fullName evidence="1">N-acetyltransferase domain-containing protein</fullName>
    </recommendedName>
</protein>